<accession>A0ABP3TP11</accession>
<gene>
    <name evidence="1" type="ORF">GCM10009430_01780</name>
</gene>
<proteinExistence type="predicted"/>
<protein>
    <recommendedName>
        <fullName evidence="3">TonB C-terminal domain-containing protein</fullName>
    </recommendedName>
</protein>
<keyword evidence="2" id="KW-1185">Reference proteome</keyword>
<name>A0ABP3TP11_9FLAO</name>
<sequence length="141" mass="16220">MKKYIYITFVVILSGFYSYSQNKPTTLKCKSKTIERVRKHCVCKDIEQYVKKNYDILSVSSFAKSGINRIYTRFNISSNGKIENIEVKGFSPEMEKEAIKTLLSFPDIIPANTISEASSTNVNDFYTIMIQFEIKNTITNL</sequence>
<organism evidence="1 2">
    <name type="scientific">Aquimarina litoralis</name>
    <dbReference type="NCBI Taxonomy" id="584605"/>
    <lineage>
        <taxon>Bacteria</taxon>
        <taxon>Pseudomonadati</taxon>
        <taxon>Bacteroidota</taxon>
        <taxon>Flavobacteriia</taxon>
        <taxon>Flavobacteriales</taxon>
        <taxon>Flavobacteriaceae</taxon>
        <taxon>Aquimarina</taxon>
    </lineage>
</organism>
<evidence type="ECO:0000313" key="2">
    <source>
        <dbReference type="Proteomes" id="UP001501758"/>
    </source>
</evidence>
<dbReference type="Proteomes" id="UP001501758">
    <property type="component" value="Unassembled WGS sequence"/>
</dbReference>
<dbReference type="RefSeq" id="WP_343909584.1">
    <property type="nucleotide sequence ID" value="NZ_BAAAGE010000001.1"/>
</dbReference>
<evidence type="ECO:0008006" key="3">
    <source>
        <dbReference type="Google" id="ProtNLM"/>
    </source>
</evidence>
<comment type="caution">
    <text evidence="1">The sequence shown here is derived from an EMBL/GenBank/DDBJ whole genome shotgun (WGS) entry which is preliminary data.</text>
</comment>
<evidence type="ECO:0000313" key="1">
    <source>
        <dbReference type="EMBL" id="GAA0711879.1"/>
    </source>
</evidence>
<dbReference type="EMBL" id="BAAAGE010000001">
    <property type="protein sequence ID" value="GAA0711879.1"/>
    <property type="molecule type" value="Genomic_DNA"/>
</dbReference>
<reference evidence="2" key="1">
    <citation type="journal article" date="2019" name="Int. J. Syst. Evol. Microbiol.">
        <title>The Global Catalogue of Microorganisms (GCM) 10K type strain sequencing project: providing services to taxonomists for standard genome sequencing and annotation.</title>
        <authorList>
            <consortium name="The Broad Institute Genomics Platform"/>
            <consortium name="The Broad Institute Genome Sequencing Center for Infectious Disease"/>
            <person name="Wu L."/>
            <person name="Ma J."/>
        </authorList>
    </citation>
    <scope>NUCLEOTIDE SEQUENCE [LARGE SCALE GENOMIC DNA]</scope>
    <source>
        <strain evidence="2">JCM 15974</strain>
    </source>
</reference>